<reference evidence="20 21" key="2">
    <citation type="submission" date="2021-10" db="EMBL/GenBank/DDBJ databases">
        <authorList>
            <person name="Piombo E."/>
        </authorList>
    </citation>
    <scope>NUCLEOTIDE SEQUENCE [LARGE SCALE GENOMIC DNA]</scope>
</reference>
<dbReference type="NCBIfam" id="TIGR00599">
    <property type="entry name" value="rad18"/>
    <property type="match status" value="1"/>
</dbReference>
<accession>A0A9N9XX30</accession>
<dbReference type="PROSITE" id="PS00518">
    <property type="entry name" value="ZF_RING_1"/>
    <property type="match status" value="1"/>
</dbReference>
<dbReference type="GO" id="GO:0006281">
    <property type="term" value="P:DNA repair"/>
    <property type="evidence" value="ECO:0007669"/>
    <property type="project" value="UniProtKB-KW"/>
</dbReference>
<evidence type="ECO:0000256" key="17">
    <source>
        <dbReference type="RuleBase" id="RU368093"/>
    </source>
</evidence>
<feature type="compositionally biased region" description="Polar residues" evidence="18">
    <location>
        <begin position="419"/>
        <end position="428"/>
    </location>
</feature>
<dbReference type="AlphaFoldDB" id="A0A9N9XX30"/>
<evidence type="ECO:0000256" key="14">
    <source>
        <dbReference type="ARBA" id="ARBA00023204"/>
    </source>
</evidence>
<feature type="region of interest" description="Disordered" evidence="18">
    <location>
        <begin position="419"/>
        <end position="444"/>
    </location>
</feature>
<dbReference type="InterPro" id="IPR006642">
    <property type="entry name" value="Rad18_UBZ4"/>
</dbReference>
<feature type="compositionally biased region" description="Basic and acidic residues" evidence="18">
    <location>
        <begin position="342"/>
        <end position="354"/>
    </location>
</feature>
<dbReference type="GO" id="GO:0005634">
    <property type="term" value="C:nucleus"/>
    <property type="evidence" value="ECO:0007669"/>
    <property type="project" value="UniProtKB-SubCell"/>
</dbReference>
<keyword evidence="21" id="KW-1185">Reference proteome</keyword>
<comment type="subcellular location">
    <subcellularLocation>
        <location evidence="2 17">Nucleus</location>
    </subcellularLocation>
</comment>
<evidence type="ECO:0000256" key="5">
    <source>
        <dbReference type="ARBA" id="ARBA00012483"/>
    </source>
</evidence>
<feature type="domain" description="RING-type" evidence="19">
    <location>
        <begin position="29"/>
        <end position="67"/>
    </location>
</feature>
<dbReference type="InterPro" id="IPR039577">
    <property type="entry name" value="Rad18"/>
</dbReference>
<dbReference type="PANTHER" id="PTHR14134">
    <property type="entry name" value="E3 UBIQUITIN-PROTEIN LIGASE RAD18"/>
    <property type="match status" value="1"/>
</dbReference>
<keyword evidence="14 17" id="KW-0234">DNA repair</keyword>
<keyword evidence="7 17" id="KW-0808">Transferase</keyword>
<gene>
    <name evidence="20" type="ORF">CBYS24578_00008920</name>
</gene>
<dbReference type="EMBL" id="CABFNO020001298">
    <property type="protein sequence ID" value="CAG9977884.1"/>
    <property type="molecule type" value="Genomic_DNA"/>
</dbReference>
<evidence type="ECO:0000313" key="20">
    <source>
        <dbReference type="EMBL" id="CAG9977884.1"/>
    </source>
</evidence>
<dbReference type="InterPro" id="IPR013083">
    <property type="entry name" value="Znf_RING/FYVE/PHD"/>
</dbReference>
<dbReference type="OrthoDB" id="9049620at2759"/>
<evidence type="ECO:0000256" key="16">
    <source>
        <dbReference type="PROSITE-ProRule" id="PRU00175"/>
    </source>
</evidence>
<dbReference type="InterPro" id="IPR001841">
    <property type="entry name" value="Znf_RING"/>
</dbReference>
<evidence type="ECO:0000256" key="4">
    <source>
        <dbReference type="ARBA" id="ARBA00009506"/>
    </source>
</evidence>
<evidence type="ECO:0000259" key="19">
    <source>
        <dbReference type="PROSITE" id="PS50089"/>
    </source>
</evidence>
<dbReference type="Proteomes" id="UP000754883">
    <property type="component" value="Unassembled WGS sequence"/>
</dbReference>
<feature type="non-terminal residue" evidence="20">
    <location>
        <position position="1"/>
    </location>
</feature>
<keyword evidence="12 17" id="KW-0862">Zinc</keyword>
<dbReference type="PROSITE" id="PS50089">
    <property type="entry name" value="ZF_RING_2"/>
    <property type="match status" value="1"/>
</dbReference>
<evidence type="ECO:0000256" key="3">
    <source>
        <dbReference type="ARBA" id="ARBA00004906"/>
    </source>
</evidence>
<evidence type="ECO:0000256" key="10">
    <source>
        <dbReference type="ARBA" id="ARBA00022771"/>
    </source>
</evidence>
<evidence type="ECO:0000256" key="7">
    <source>
        <dbReference type="ARBA" id="ARBA00022679"/>
    </source>
</evidence>
<proteinExistence type="inferred from homology"/>
<keyword evidence="13 17" id="KW-0238">DNA-binding</keyword>
<organism evidence="20 21">
    <name type="scientific">Clonostachys byssicola</name>
    <dbReference type="NCBI Taxonomy" id="160290"/>
    <lineage>
        <taxon>Eukaryota</taxon>
        <taxon>Fungi</taxon>
        <taxon>Dikarya</taxon>
        <taxon>Ascomycota</taxon>
        <taxon>Pezizomycotina</taxon>
        <taxon>Sordariomycetes</taxon>
        <taxon>Hypocreomycetidae</taxon>
        <taxon>Hypocreales</taxon>
        <taxon>Bionectriaceae</taxon>
        <taxon>Clonostachys</taxon>
    </lineage>
</organism>
<dbReference type="PANTHER" id="PTHR14134:SF2">
    <property type="entry name" value="E3 UBIQUITIN-PROTEIN LIGASE RAD18"/>
    <property type="match status" value="1"/>
</dbReference>
<dbReference type="EC" id="2.3.2.27" evidence="5 17"/>
<comment type="pathway">
    <text evidence="3 17">Protein modification; protein ubiquitination.</text>
</comment>
<keyword evidence="8 17" id="KW-0479">Metal-binding</keyword>
<dbReference type="FunFam" id="3.30.40.10:FF:000172">
    <property type="entry name" value="E3 ubiquitin-protein ligase RAD18"/>
    <property type="match status" value="1"/>
</dbReference>
<evidence type="ECO:0000256" key="11">
    <source>
        <dbReference type="ARBA" id="ARBA00022786"/>
    </source>
</evidence>
<dbReference type="Pfam" id="PF13923">
    <property type="entry name" value="zf-C3HC4_2"/>
    <property type="match status" value="1"/>
</dbReference>
<protein>
    <recommendedName>
        <fullName evidence="6 17">Postreplication repair E3 ubiquitin-protein ligase RAD18</fullName>
        <ecNumber evidence="5 17">2.3.2.27</ecNumber>
    </recommendedName>
    <alternativeName>
        <fullName evidence="17">RING-type E3 ubiquitin transferase RAD18</fullName>
    </alternativeName>
</protein>
<comment type="subunit">
    <text evidence="17">Interacts with E2 UBC2, forming a complex with ubiquitin ligase activity.</text>
</comment>
<keyword evidence="11 17" id="KW-0833">Ubl conjugation pathway</keyword>
<keyword evidence="9 17" id="KW-0227">DNA damage</keyword>
<dbReference type="SUPFAM" id="SSF57850">
    <property type="entry name" value="RING/U-box"/>
    <property type="match status" value="1"/>
</dbReference>
<dbReference type="InterPro" id="IPR004580">
    <property type="entry name" value="Rad18_fungi"/>
</dbReference>
<evidence type="ECO:0000256" key="8">
    <source>
        <dbReference type="ARBA" id="ARBA00022723"/>
    </source>
</evidence>
<dbReference type="GO" id="GO:0061630">
    <property type="term" value="F:ubiquitin protein ligase activity"/>
    <property type="evidence" value="ECO:0007669"/>
    <property type="project" value="UniProtKB-UniRule"/>
</dbReference>
<evidence type="ECO:0000256" key="15">
    <source>
        <dbReference type="ARBA" id="ARBA00023242"/>
    </source>
</evidence>
<evidence type="ECO:0000256" key="2">
    <source>
        <dbReference type="ARBA" id="ARBA00004123"/>
    </source>
</evidence>
<evidence type="ECO:0000256" key="13">
    <source>
        <dbReference type="ARBA" id="ARBA00023125"/>
    </source>
</evidence>
<sequence length="444" mass="48808">MPENDVADSTDWLSTSLPALARVEASLRCQVCKDFYETPMITTCSHTFCSLCIRRALSNDSKCPVCRAGEQEVKLRSNWSVEEAVESFKAARSAILELAQRKPDPPPPRSPKRKTRDGEDGSQSEPAPDAKRLRSSARLSRNKQPVSYAVAPEVEEEEVVPASDTEEDDFVPEPDDGLVACPMCQKRMKEWQVFGHIESCTGPSPKKKSTQTTQLGAIGRTHNTTYERLPGLSYGLFKENALRKKLGDLKIPNHGPRQILEKRHREWVTLWNANCDAARPKNRMQLLQELDTWEKTQGSRAPTTGRAAQNAALIKDKDFDGAAWATKHNGSFQDLIANARKTRMEAKQKPKTDESPEGPPQKDSIPQVTAEGVEAKQKPKTDESPEGPPQKDSIPQENAEVLAAEAVTGVTPSSVHIQTLNANENKLPTGSGGIPGLVEGSNST</sequence>
<comment type="similarity">
    <text evidence="4 17">Belongs to the RAD18 family.</text>
</comment>
<dbReference type="GO" id="GO:0097505">
    <property type="term" value="C:Rad6-Rad18 complex"/>
    <property type="evidence" value="ECO:0007669"/>
    <property type="project" value="TreeGrafter"/>
</dbReference>
<dbReference type="GO" id="GO:0006301">
    <property type="term" value="P:DNA damage tolerance"/>
    <property type="evidence" value="ECO:0007669"/>
    <property type="project" value="InterPro"/>
</dbReference>
<keyword evidence="15 17" id="KW-0539">Nucleus</keyword>
<feature type="region of interest" description="Disordered" evidence="18">
    <location>
        <begin position="96"/>
        <end position="174"/>
    </location>
</feature>
<dbReference type="GO" id="GO:0008270">
    <property type="term" value="F:zinc ion binding"/>
    <property type="evidence" value="ECO:0007669"/>
    <property type="project" value="UniProtKB-KW"/>
</dbReference>
<evidence type="ECO:0000256" key="1">
    <source>
        <dbReference type="ARBA" id="ARBA00000900"/>
    </source>
</evidence>
<evidence type="ECO:0000256" key="12">
    <source>
        <dbReference type="ARBA" id="ARBA00022833"/>
    </source>
</evidence>
<feature type="compositionally biased region" description="Basic and acidic residues" evidence="18">
    <location>
        <begin position="373"/>
        <end position="383"/>
    </location>
</feature>
<dbReference type="InterPro" id="IPR003034">
    <property type="entry name" value="SAP_dom"/>
</dbReference>
<reference evidence="21" key="1">
    <citation type="submission" date="2019-06" db="EMBL/GenBank/DDBJ databases">
        <authorList>
            <person name="Broberg M."/>
        </authorList>
    </citation>
    <scope>NUCLEOTIDE SEQUENCE [LARGE SCALE GENOMIC DNA]</scope>
</reference>
<comment type="function">
    <text evidence="17">E3 RING-finger protein, member of the UBC2/RAD6 epistasis group. Associates to the E2 ubiquitin conjugating enzyme UBC2/RAD6 to form the UBC2-RAD18 ubiquitin ligase complex involved in postreplicative repair (PRR) of damaged DNA.</text>
</comment>
<evidence type="ECO:0000256" key="9">
    <source>
        <dbReference type="ARBA" id="ARBA00022763"/>
    </source>
</evidence>
<dbReference type="SMART" id="SM00513">
    <property type="entry name" value="SAP"/>
    <property type="match status" value="1"/>
</dbReference>
<keyword evidence="10 16" id="KW-0863">Zinc-finger</keyword>
<dbReference type="GO" id="GO:0006513">
    <property type="term" value="P:protein monoubiquitination"/>
    <property type="evidence" value="ECO:0007669"/>
    <property type="project" value="InterPro"/>
</dbReference>
<dbReference type="SMART" id="SM00184">
    <property type="entry name" value="RING"/>
    <property type="match status" value="1"/>
</dbReference>
<evidence type="ECO:0000256" key="18">
    <source>
        <dbReference type="SAM" id="MobiDB-lite"/>
    </source>
</evidence>
<dbReference type="SMART" id="SM00734">
    <property type="entry name" value="ZnF_Rad18"/>
    <property type="match status" value="1"/>
</dbReference>
<evidence type="ECO:0000313" key="21">
    <source>
        <dbReference type="Proteomes" id="UP000754883"/>
    </source>
</evidence>
<dbReference type="InterPro" id="IPR017907">
    <property type="entry name" value="Znf_RING_CS"/>
</dbReference>
<feature type="compositionally biased region" description="Acidic residues" evidence="18">
    <location>
        <begin position="153"/>
        <end position="174"/>
    </location>
</feature>
<dbReference type="GO" id="GO:0003697">
    <property type="term" value="F:single-stranded DNA binding"/>
    <property type="evidence" value="ECO:0007669"/>
    <property type="project" value="UniProtKB-UniRule"/>
</dbReference>
<name>A0A9N9XX30_9HYPO</name>
<dbReference type="Gene3D" id="3.30.40.10">
    <property type="entry name" value="Zinc/RING finger domain, C3HC4 (zinc finger)"/>
    <property type="match status" value="1"/>
</dbReference>
<feature type="region of interest" description="Disordered" evidence="18">
    <location>
        <begin position="342"/>
        <end position="407"/>
    </location>
</feature>
<evidence type="ECO:0000256" key="6">
    <source>
        <dbReference type="ARBA" id="ARBA00015551"/>
    </source>
</evidence>
<comment type="caution">
    <text evidence="20">The sequence shown here is derived from an EMBL/GenBank/DDBJ whole genome shotgun (WGS) entry which is preliminary data.</text>
</comment>
<comment type="catalytic activity">
    <reaction evidence="1 17">
        <text>S-ubiquitinyl-[E2 ubiquitin-conjugating enzyme]-L-cysteine + [acceptor protein]-L-lysine = [E2 ubiquitin-conjugating enzyme]-L-cysteine + N(6)-ubiquitinyl-[acceptor protein]-L-lysine.</text>
        <dbReference type="EC" id="2.3.2.27"/>
    </reaction>
</comment>